<dbReference type="InterPro" id="IPR047662">
    <property type="entry name" value="SemiSWEET"/>
</dbReference>
<sequence length="86" mass="9593">MLAKELIGVCAGILTASSLVPQFIKSLKEKKVDGVTPFLFIVLLAGNGLWMYYGILLKDIPIIATNSFSIIMDVAMLILKFRYRKK</sequence>
<evidence type="ECO:0000313" key="3">
    <source>
        <dbReference type="Proteomes" id="UP000451233"/>
    </source>
</evidence>
<dbReference type="NCBIfam" id="NF037968">
    <property type="entry name" value="SemiSWEET_2"/>
    <property type="match status" value="1"/>
</dbReference>
<keyword evidence="1" id="KW-0812">Transmembrane</keyword>
<reference evidence="2 3" key="1">
    <citation type="submission" date="2019-11" db="EMBL/GenBank/DDBJ databases">
        <title>Pedobacter sp. HMF7056 Genome sequencing and assembly.</title>
        <authorList>
            <person name="Kang H."/>
            <person name="Kim H."/>
            <person name="Joh K."/>
        </authorList>
    </citation>
    <scope>NUCLEOTIDE SEQUENCE [LARGE SCALE GENOMIC DNA]</scope>
    <source>
        <strain evidence="2 3">HMF7056</strain>
    </source>
</reference>
<accession>A0A7K1Y0C2</accession>
<organism evidence="2 3">
    <name type="scientific">Hufsiella ginkgonis</name>
    <dbReference type="NCBI Taxonomy" id="2695274"/>
    <lineage>
        <taxon>Bacteria</taxon>
        <taxon>Pseudomonadati</taxon>
        <taxon>Bacteroidota</taxon>
        <taxon>Sphingobacteriia</taxon>
        <taxon>Sphingobacteriales</taxon>
        <taxon>Sphingobacteriaceae</taxon>
        <taxon>Hufsiella</taxon>
    </lineage>
</organism>
<evidence type="ECO:0008006" key="4">
    <source>
        <dbReference type="Google" id="ProtNLM"/>
    </source>
</evidence>
<dbReference type="EMBL" id="WVHS01000003">
    <property type="protein sequence ID" value="MXV16724.1"/>
    <property type="molecule type" value="Genomic_DNA"/>
</dbReference>
<evidence type="ECO:0000256" key="1">
    <source>
        <dbReference type="SAM" id="Phobius"/>
    </source>
</evidence>
<dbReference type="AlphaFoldDB" id="A0A7K1Y0C2"/>
<dbReference type="InterPro" id="IPR004316">
    <property type="entry name" value="SWEET_rpt"/>
</dbReference>
<protein>
    <recommendedName>
        <fullName evidence="4">MtN3 and saliva related transmembrane protein</fullName>
    </recommendedName>
</protein>
<dbReference type="Proteomes" id="UP000451233">
    <property type="component" value="Unassembled WGS sequence"/>
</dbReference>
<dbReference type="Gene3D" id="1.20.1280.290">
    <property type="match status" value="1"/>
</dbReference>
<name>A0A7K1Y0C2_9SPHI</name>
<keyword evidence="1" id="KW-1133">Transmembrane helix</keyword>
<comment type="caution">
    <text evidence="2">The sequence shown here is derived from an EMBL/GenBank/DDBJ whole genome shotgun (WGS) entry which is preliminary data.</text>
</comment>
<dbReference type="Pfam" id="PF03083">
    <property type="entry name" value="MtN3_slv"/>
    <property type="match status" value="1"/>
</dbReference>
<dbReference type="GO" id="GO:0016020">
    <property type="term" value="C:membrane"/>
    <property type="evidence" value="ECO:0007669"/>
    <property type="project" value="InterPro"/>
</dbReference>
<dbReference type="GO" id="GO:0051119">
    <property type="term" value="F:sugar transmembrane transporter activity"/>
    <property type="evidence" value="ECO:0007669"/>
    <property type="project" value="InterPro"/>
</dbReference>
<evidence type="ECO:0000313" key="2">
    <source>
        <dbReference type="EMBL" id="MXV16724.1"/>
    </source>
</evidence>
<feature type="transmembrane region" description="Helical" evidence="1">
    <location>
        <begin position="6"/>
        <end position="24"/>
    </location>
</feature>
<gene>
    <name evidence="2" type="ORF">GS398_15590</name>
</gene>
<feature type="transmembrane region" description="Helical" evidence="1">
    <location>
        <begin position="36"/>
        <end position="54"/>
    </location>
</feature>
<keyword evidence="1" id="KW-0472">Membrane</keyword>
<feature type="transmembrane region" description="Helical" evidence="1">
    <location>
        <begin position="60"/>
        <end position="79"/>
    </location>
</feature>
<keyword evidence="3" id="KW-1185">Reference proteome</keyword>
<proteinExistence type="predicted"/>
<dbReference type="RefSeq" id="WP_160907699.1">
    <property type="nucleotide sequence ID" value="NZ_WVHS01000003.1"/>
</dbReference>